<evidence type="ECO:0000256" key="2">
    <source>
        <dbReference type="ARBA" id="ARBA00049106"/>
    </source>
</evidence>
<accession>A0ABT3SRK1</accession>
<dbReference type="NCBIfam" id="TIGR00026">
    <property type="entry name" value="hi_GC_TIGR00026"/>
    <property type="match status" value="1"/>
</dbReference>
<keyword evidence="4" id="KW-1185">Reference proteome</keyword>
<dbReference type="Proteomes" id="UP001143307">
    <property type="component" value="Unassembled WGS sequence"/>
</dbReference>
<dbReference type="PANTHER" id="PTHR39428:SF1">
    <property type="entry name" value="F420H(2)-DEPENDENT QUINONE REDUCTASE RV1261C"/>
    <property type="match status" value="1"/>
</dbReference>
<evidence type="ECO:0000313" key="3">
    <source>
        <dbReference type="EMBL" id="MCX2972610.1"/>
    </source>
</evidence>
<protein>
    <submittedName>
        <fullName evidence="3">Nitroreductase family deazaflavin-dependent oxidoreductase</fullName>
    </submittedName>
</protein>
<organism evidence="3 4">
    <name type="scientific">Candidatus Seongchinamella marina</name>
    <dbReference type="NCBI Taxonomy" id="2518990"/>
    <lineage>
        <taxon>Bacteria</taxon>
        <taxon>Pseudomonadati</taxon>
        <taxon>Pseudomonadota</taxon>
        <taxon>Gammaproteobacteria</taxon>
        <taxon>Cellvibrionales</taxon>
        <taxon>Halieaceae</taxon>
        <taxon>Seongchinamella</taxon>
    </lineage>
</organism>
<dbReference type="InterPro" id="IPR012349">
    <property type="entry name" value="Split_barrel_FMN-bd"/>
</dbReference>
<comment type="caution">
    <text evidence="3">The sequence shown here is derived from an EMBL/GenBank/DDBJ whole genome shotgun (WGS) entry which is preliminary data.</text>
</comment>
<proteinExistence type="inferred from homology"/>
<dbReference type="EMBL" id="SHNP01000001">
    <property type="protein sequence ID" value="MCX2972610.1"/>
    <property type="molecule type" value="Genomic_DNA"/>
</dbReference>
<comment type="catalytic activity">
    <reaction evidence="2">
        <text>oxidized coenzyme F420-(gamma-L-Glu)(n) + a quinol + H(+) = reduced coenzyme F420-(gamma-L-Glu)(n) + a quinone</text>
        <dbReference type="Rhea" id="RHEA:39663"/>
        <dbReference type="Rhea" id="RHEA-COMP:12939"/>
        <dbReference type="Rhea" id="RHEA-COMP:14378"/>
        <dbReference type="ChEBI" id="CHEBI:15378"/>
        <dbReference type="ChEBI" id="CHEBI:24646"/>
        <dbReference type="ChEBI" id="CHEBI:132124"/>
        <dbReference type="ChEBI" id="CHEBI:133980"/>
        <dbReference type="ChEBI" id="CHEBI:139511"/>
    </reaction>
</comment>
<comment type="similarity">
    <text evidence="1">Belongs to the F420H(2)-dependent quinone reductase family.</text>
</comment>
<sequence length="228" mass="26159">MRYLSQGINRHEFKLIASAQAFDCHGASTLRCSIHPGRWPSGHQRLGTGMRALRNLQRYCRRTPPCPWRWLLSMGLLQTNLVERALSQPSVIKWLKRIVPPLDLFLLRISRGWLNTAMQSVALLETTGAKSGQQREIATLCMPHAADFVLVGSNWGQDRDPAWAHNLRANPKPRVSFRGYVGEAYARELDGEERALVWQKLVKFNPQYARYQQGTQRQLPLFLLSRTQ</sequence>
<dbReference type="Gene3D" id="2.30.110.10">
    <property type="entry name" value="Electron Transport, Fmn-binding Protein, Chain A"/>
    <property type="match status" value="1"/>
</dbReference>
<name>A0ABT3SRK1_9GAMM</name>
<dbReference type="InterPro" id="IPR004378">
    <property type="entry name" value="F420H2_quin_Rdtase"/>
</dbReference>
<dbReference type="PANTHER" id="PTHR39428">
    <property type="entry name" value="F420H(2)-DEPENDENT QUINONE REDUCTASE RV1261C"/>
    <property type="match status" value="1"/>
</dbReference>
<evidence type="ECO:0000256" key="1">
    <source>
        <dbReference type="ARBA" id="ARBA00008710"/>
    </source>
</evidence>
<gene>
    <name evidence="3" type="ORF">EYC87_03285</name>
</gene>
<evidence type="ECO:0000313" key="4">
    <source>
        <dbReference type="Proteomes" id="UP001143307"/>
    </source>
</evidence>
<reference evidence="3" key="1">
    <citation type="submission" date="2019-02" db="EMBL/GenBank/DDBJ databases">
        <authorList>
            <person name="Li S.-H."/>
        </authorList>
    </citation>
    <scope>NUCLEOTIDE SEQUENCE</scope>
    <source>
        <strain evidence="3">IMCC8485</strain>
    </source>
</reference>
<dbReference type="Pfam" id="PF04075">
    <property type="entry name" value="F420H2_quin_red"/>
    <property type="match status" value="1"/>
</dbReference>